<reference evidence="1 2" key="1">
    <citation type="submission" date="2021-06" db="EMBL/GenBank/DDBJ databases">
        <title>Caerostris extrusa draft genome.</title>
        <authorList>
            <person name="Kono N."/>
            <person name="Arakawa K."/>
        </authorList>
    </citation>
    <scope>NUCLEOTIDE SEQUENCE [LARGE SCALE GENOMIC DNA]</scope>
</reference>
<keyword evidence="2" id="KW-1185">Reference proteome</keyword>
<dbReference type="EMBL" id="BPLR01007867">
    <property type="protein sequence ID" value="GIY20326.1"/>
    <property type="molecule type" value="Genomic_DNA"/>
</dbReference>
<evidence type="ECO:0000313" key="2">
    <source>
        <dbReference type="Proteomes" id="UP001054945"/>
    </source>
</evidence>
<gene>
    <name evidence="1" type="ORF">CEXT_600071</name>
</gene>
<protein>
    <submittedName>
        <fullName evidence="1">Uncharacterized protein</fullName>
    </submittedName>
</protein>
<organism evidence="1 2">
    <name type="scientific">Caerostris extrusa</name>
    <name type="common">Bark spider</name>
    <name type="synonym">Caerostris bankana</name>
    <dbReference type="NCBI Taxonomy" id="172846"/>
    <lineage>
        <taxon>Eukaryota</taxon>
        <taxon>Metazoa</taxon>
        <taxon>Ecdysozoa</taxon>
        <taxon>Arthropoda</taxon>
        <taxon>Chelicerata</taxon>
        <taxon>Arachnida</taxon>
        <taxon>Araneae</taxon>
        <taxon>Araneomorphae</taxon>
        <taxon>Entelegynae</taxon>
        <taxon>Araneoidea</taxon>
        <taxon>Araneidae</taxon>
        <taxon>Caerostris</taxon>
    </lineage>
</organism>
<accession>A0AAV4RHD9</accession>
<dbReference type="AlphaFoldDB" id="A0AAV4RHD9"/>
<name>A0AAV4RHD9_CAEEX</name>
<sequence length="96" mass="10871">MNCLLSPHLRGLSEGDGRRGLCFVDEIMRPKWNHSFVTARVDANELPISHHYDNGKAVSYRSTTTDSIKPSSCETTLADTEDELSFITSSERLIWR</sequence>
<dbReference type="Proteomes" id="UP001054945">
    <property type="component" value="Unassembled WGS sequence"/>
</dbReference>
<comment type="caution">
    <text evidence="1">The sequence shown here is derived from an EMBL/GenBank/DDBJ whole genome shotgun (WGS) entry which is preliminary data.</text>
</comment>
<proteinExistence type="predicted"/>
<evidence type="ECO:0000313" key="1">
    <source>
        <dbReference type="EMBL" id="GIY20326.1"/>
    </source>
</evidence>